<feature type="transmembrane region" description="Helical" evidence="1">
    <location>
        <begin position="12"/>
        <end position="33"/>
    </location>
</feature>
<dbReference type="Pfam" id="PF02698">
    <property type="entry name" value="DUF218"/>
    <property type="match status" value="1"/>
</dbReference>
<reference evidence="3" key="1">
    <citation type="submission" date="2016-10" db="EMBL/GenBank/DDBJ databases">
        <authorList>
            <person name="de Groot N.N."/>
        </authorList>
    </citation>
    <scope>NUCLEOTIDE SEQUENCE</scope>
</reference>
<dbReference type="PANTHER" id="PTHR30336:SF4">
    <property type="entry name" value="ENVELOPE BIOGENESIS FACTOR ELYC"/>
    <property type="match status" value="1"/>
</dbReference>
<dbReference type="InterPro" id="IPR014729">
    <property type="entry name" value="Rossmann-like_a/b/a_fold"/>
</dbReference>
<protein>
    <submittedName>
        <fullName evidence="3">Membrane Protein Functionally coupled to the MukBEF Chromosome Partitioning Mechanism</fullName>
    </submittedName>
</protein>
<dbReference type="Gene3D" id="3.40.50.620">
    <property type="entry name" value="HUPs"/>
    <property type="match status" value="1"/>
</dbReference>
<name>A0A1W1DCI1_9ZZZZ</name>
<dbReference type="PANTHER" id="PTHR30336">
    <property type="entry name" value="INNER MEMBRANE PROTEIN, PROBABLE PERMEASE"/>
    <property type="match status" value="1"/>
</dbReference>
<gene>
    <name evidence="3" type="ORF">MNB_SUP05-11-147</name>
</gene>
<dbReference type="GO" id="GO:0005886">
    <property type="term" value="C:plasma membrane"/>
    <property type="evidence" value="ECO:0007669"/>
    <property type="project" value="TreeGrafter"/>
</dbReference>
<keyword evidence="1" id="KW-0472">Membrane</keyword>
<evidence type="ECO:0000313" key="3">
    <source>
        <dbReference type="EMBL" id="SFV78791.1"/>
    </source>
</evidence>
<keyword evidence="1" id="KW-1133">Transmembrane helix</keyword>
<feature type="domain" description="DUF218" evidence="2">
    <location>
        <begin position="83"/>
        <end position="243"/>
    </location>
</feature>
<dbReference type="CDD" id="cd06259">
    <property type="entry name" value="YdcF-like"/>
    <property type="match status" value="1"/>
</dbReference>
<accession>A0A1W1DCI1</accession>
<feature type="transmembrane region" description="Helical" evidence="1">
    <location>
        <begin position="40"/>
        <end position="59"/>
    </location>
</feature>
<dbReference type="EMBL" id="FPHS01000026">
    <property type="protein sequence ID" value="SFV78791.1"/>
    <property type="molecule type" value="Genomic_DNA"/>
</dbReference>
<sequence>MDILFLTKKVITFFVEPLGLILLLFVIGLYFLYKSSHVKAKFFLSLSLFLLLFFSYPPVGNFLIQQLESQYTKYSYKDTNIEFIHVLGSGHHENNLWPLSSQIGNASLKRTIEGIEIYKKLNNPNVKLIFTGYAGLNNETPNAEINASIAKIAGISSHYIIINGKPKDTKEESIFTKSIVNNRPFILVTSASHMPRAIKLFKDSGLNPIAAPTDFKGKNISFLSLPNIGSLEKSRNAMHELLGIAWAYLVR</sequence>
<dbReference type="AlphaFoldDB" id="A0A1W1DCI1"/>
<keyword evidence="1" id="KW-0812">Transmembrane</keyword>
<evidence type="ECO:0000259" key="2">
    <source>
        <dbReference type="Pfam" id="PF02698"/>
    </source>
</evidence>
<evidence type="ECO:0000256" key="1">
    <source>
        <dbReference type="SAM" id="Phobius"/>
    </source>
</evidence>
<organism evidence="3">
    <name type="scientific">hydrothermal vent metagenome</name>
    <dbReference type="NCBI Taxonomy" id="652676"/>
    <lineage>
        <taxon>unclassified sequences</taxon>
        <taxon>metagenomes</taxon>
        <taxon>ecological metagenomes</taxon>
    </lineage>
</organism>
<dbReference type="GO" id="GO:0000270">
    <property type="term" value="P:peptidoglycan metabolic process"/>
    <property type="evidence" value="ECO:0007669"/>
    <property type="project" value="TreeGrafter"/>
</dbReference>
<dbReference type="InterPro" id="IPR003848">
    <property type="entry name" value="DUF218"/>
</dbReference>
<dbReference type="InterPro" id="IPR051599">
    <property type="entry name" value="Cell_Envelope_Assoc"/>
</dbReference>
<dbReference type="GO" id="GO:0043164">
    <property type="term" value="P:Gram-negative-bacterium-type cell wall biogenesis"/>
    <property type="evidence" value="ECO:0007669"/>
    <property type="project" value="TreeGrafter"/>
</dbReference>
<proteinExistence type="predicted"/>